<proteinExistence type="predicted"/>
<reference evidence="1 2" key="1">
    <citation type="submission" date="2012-08" db="EMBL/GenBank/DDBJ databases">
        <title>Oryza genome evolution.</title>
        <authorList>
            <person name="Wing R.A."/>
        </authorList>
    </citation>
    <scope>NUCLEOTIDE SEQUENCE</scope>
</reference>
<dbReference type="Gramene" id="LPERR09G08490.1">
    <property type="protein sequence ID" value="LPERR09G08490.1"/>
    <property type="gene ID" value="LPERR09G08490"/>
</dbReference>
<reference evidence="1" key="3">
    <citation type="submission" date="2015-04" db="UniProtKB">
        <authorList>
            <consortium name="EnsemblPlants"/>
        </authorList>
    </citation>
    <scope>IDENTIFICATION</scope>
</reference>
<protein>
    <submittedName>
        <fullName evidence="1">Uncharacterized protein</fullName>
    </submittedName>
</protein>
<dbReference type="AlphaFoldDB" id="A0A0D9XE73"/>
<organism evidence="1 2">
    <name type="scientific">Leersia perrieri</name>
    <dbReference type="NCBI Taxonomy" id="77586"/>
    <lineage>
        <taxon>Eukaryota</taxon>
        <taxon>Viridiplantae</taxon>
        <taxon>Streptophyta</taxon>
        <taxon>Embryophyta</taxon>
        <taxon>Tracheophyta</taxon>
        <taxon>Spermatophyta</taxon>
        <taxon>Magnoliopsida</taxon>
        <taxon>Liliopsida</taxon>
        <taxon>Poales</taxon>
        <taxon>Poaceae</taxon>
        <taxon>BOP clade</taxon>
        <taxon>Oryzoideae</taxon>
        <taxon>Oryzeae</taxon>
        <taxon>Oryzinae</taxon>
        <taxon>Leersia</taxon>
    </lineage>
</organism>
<dbReference type="Proteomes" id="UP000032180">
    <property type="component" value="Chromosome 9"/>
</dbReference>
<accession>A0A0D9XE73</accession>
<evidence type="ECO:0000313" key="2">
    <source>
        <dbReference type="Proteomes" id="UP000032180"/>
    </source>
</evidence>
<dbReference type="EnsemblPlants" id="LPERR09G08490.1">
    <property type="protein sequence ID" value="LPERR09G08490.1"/>
    <property type="gene ID" value="LPERR09G08490"/>
</dbReference>
<evidence type="ECO:0000313" key="1">
    <source>
        <dbReference type="EnsemblPlants" id="LPERR09G08490.1"/>
    </source>
</evidence>
<name>A0A0D9XE73_9ORYZ</name>
<dbReference type="HOGENOM" id="CLU_2925956_0_0_1"/>
<sequence>MLPDLCPAFRSLPQNLTRQEPPSRSSRIHLAYGKLRRRTFKTTFANMIVVHCMVLHFLQVQ</sequence>
<keyword evidence="2" id="KW-1185">Reference proteome</keyword>
<reference evidence="2" key="2">
    <citation type="submission" date="2013-12" db="EMBL/GenBank/DDBJ databases">
        <authorList>
            <person name="Yu Y."/>
            <person name="Lee S."/>
            <person name="de Baynast K."/>
            <person name="Wissotski M."/>
            <person name="Liu L."/>
            <person name="Talag J."/>
            <person name="Goicoechea J."/>
            <person name="Angelova A."/>
            <person name="Jetty R."/>
            <person name="Kudrna D."/>
            <person name="Golser W."/>
            <person name="Rivera L."/>
            <person name="Zhang J."/>
            <person name="Wing R."/>
        </authorList>
    </citation>
    <scope>NUCLEOTIDE SEQUENCE</scope>
</reference>